<feature type="region of interest" description="Disordered" evidence="1">
    <location>
        <begin position="82"/>
        <end position="102"/>
    </location>
</feature>
<reference evidence="2 3" key="1">
    <citation type="journal article" date="2020" name="Nature">
        <title>Six reference-quality genomes reveal evolution of bat adaptations.</title>
        <authorList>
            <person name="Jebb D."/>
            <person name="Huang Z."/>
            <person name="Pippel M."/>
            <person name="Hughes G.M."/>
            <person name="Lavrichenko K."/>
            <person name="Devanna P."/>
            <person name="Winkler S."/>
            <person name="Jermiin L.S."/>
            <person name="Skirmuntt E.C."/>
            <person name="Katzourakis A."/>
            <person name="Burkitt-Gray L."/>
            <person name="Ray D.A."/>
            <person name="Sullivan K.A.M."/>
            <person name="Roscito J.G."/>
            <person name="Kirilenko B.M."/>
            <person name="Davalos L.M."/>
            <person name="Corthals A.P."/>
            <person name="Power M.L."/>
            <person name="Jones G."/>
            <person name="Ransome R.D."/>
            <person name="Dechmann D.K.N."/>
            <person name="Locatelli A.G."/>
            <person name="Puechmaille S.J."/>
            <person name="Fedrigo O."/>
            <person name="Jarvis E.D."/>
            <person name="Hiller M."/>
            <person name="Vernes S.C."/>
            <person name="Myers E.W."/>
            <person name="Teeling E.C."/>
        </authorList>
    </citation>
    <scope>NUCLEOTIDE SEQUENCE [LARGE SCALE GENOMIC DNA]</scope>
    <source>
        <strain evidence="2">Bat1K_MPI-CBG_1</strain>
    </source>
</reference>
<evidence type="ECO:0000313" key="3">
    <source>
        <dbReference type="Proteomes" id="UP000664940"/>
    </source>
</evidence>
<evidence type="ECO:0000313" key="2">
    <source>
        <dbReference type="EMBL" id="KAF6086247.1"/>
    </source>
</evidence>
<comment type="caution">
    <text evidence="2">The sequence shown here is derived from an EMBL/GenBank/DDBJ whole genome shotgun (WGS) entry which is preliminary data.</text>
</comment>
<protein>
    <submittedName>
        <fullName evidence="2">Uncharacterized protein</fullName>
    </submittedName>
</protein>
<accession>A0A833Z067</accession>
<gene>
    <name evidence="2" type="ORF">HJG60_008442</name>
</gene>
<dbReference type="AlphaFoldDB" id="A0A833Z067"/>
<dbReference type="EMBL" id="JABVXQ010000011">
    <property type="protein sequence ID" value="KAF6086247.1"/>
    <property type="molecule type" value="Genomic_DNA"/>
</dbReference>
<proteinExistence type="predicted"/>
<feature type="compositionally biased region" description="Polar residues" evidence="1">
    <location>
        <begin position="1"/>
        <end position="12"/>
    </location>
</feature>
<organism evidence="2 3">
    <name type="scientific">Phyllostomus discolor</name>
    <name type="common">pale spear-nosed bat</name>
    <dbReference type="NCBI Taxonomy" id="89673"/>
    <lineage>
        <taxon>Eukaryota</taxon>
        <taxon>Metazoa</taxon>
        <taxon>Chordata</taxon>
        <taxon>Craniata</taxon>
        <taxon>Vertebrata</taxon>
        <taxon>Euteleostomi</taxon>
        <taxon>Mammalia</taxon>
        <taxon>Eutheria</taxon>
        <taxon>Laurasiatheria</taxon>
        <taxon>Chiroptera</taxon>
        <taxon>Yangochiroptera</taxon>
        <taxon>Phyllostomidae</taxon>
        <taxon>Phyllostominae</taxon>
        <taxon>Phyllostomus</taxon>
    </lineage>
</organism>
<dbReference type="Proteomes" id="UP000664940">
    <property type="component" value="Unassembled WGS sequence"/>
</dbReference>
<name>A0A833Z067_9CHIR</name>
<sequence>MDVLRSTQTRNSAGPHGSGYSRAGGGCRRSHRLGQGRPRGAVLSPTPSEVTGRFAQSWGKKLCLRTRQCQSLGAHPRCCAFPNSQSPSEVRPRLRTGTGGPAPGVWVCRQILFTQGPQDTEHTEPRRPQRPS</sequence>
<evidence type="ECO:0000256" key="1">
    <source>
        <dbReference type="SAM" id="MobiDB-lite"/>
    </source>
</evidence>
<feature type="region of interest" description="Disordered" evidence="1">
    <location>
        <begin position="1"/>
        <end position="50"/>
    </location>
</feature>